<proteinExistence type="predicted"/>
<accession>A0A8J5XXX8</accession>
<reference evidence="2" key="1">
    <citation type="submission" date="2021-05" db="EMBL/GenBank/DDBJ databases">
        <title>The genome of the haptophyte Pavlova lutheri (Diacronema luteri, Pavlovales) - a model for lipid biosynthesis in eukaryotic algae.</title>
        <authorList>
            <person name="Hulatt C.J."/>
            <person name="Posewitz M.C."/>
        </authorList>
    </citation>
    <scope>NUCLEOTIDE SEQUENCE</scope>
    <source>
        <strain evidence="2">NIVA-4/92</strain>
    </source>
</reference>
<evidence type="ECO:0000256" key="1">
    <source>
        <dbReference type="SAM" id="MobiDB-lite"/>
    </source>
</evidence>
<evidence type="ECO:0000313" key="3">
    <source>
        <dbReference type="Proteomes" id="UP000751190"/>
    </source>
</evidence>
<feature type="region of interest" description="Disordered" evidence="1">
    <location>
        <begin position="550"/>
        <end position="586"/>
    </location>
</feature>
<keyword evidence="3" id="KW-1185">Reference proteome</keyword>
<dbReference type="Proteomes" id="UP000751190">
    <property type="component" value="Unassembled WGS sequence"/>
</dbReference>
<comment type="caution">
    <text evidence="2">The sequence shown here is derived from an EMBL/GenBank/DDBJ whole genome shotgun (WGS) entry which is preliminary data.</text>
</comment>
<feature type="compositionally biased region" description="Basic and acidic residues" evidence="1">
    <location>
        <begin position="577"/>
        <end position="586"/>
    </location>
</feature>
<dbReference type="EMBL" id="JAGTXO010000001">
    <property type="protein sequence ID" value="KAG8470787.1"/>
    <property type="molecule type" value="Genomic_DNA"/>
</dbReference>
<protein>
    <submittedName>
        <fullName evidence="2">Uncharacterized protein</fullName>
    </submittedName>
</protein>
<feature type="region of interest" description="Disordered" evidence="1">
    <location>
        <begin position="347"/>
        <end position="375"/>
    </location>
</feature>
<dbReference type="AlphaFoldDB" id="A0A8J5XXX8"/>
<gene>
    <name evidence="2" type="ORF">KFE25_009208</name>
</gene>
<name>A0A8J5XXX8_DIALT</name>
<sequence length="598" mass="60643">MAARETARAREALRAWPDLGAASVPLDAYYALAQLQGRGRAASCATRERGWDVRVAEAAVDDAEFARRRDAGELHSARVLGARAAGMAEVELGPEHADGILRFGDVVVLQSVGTRRCAALAPTARAARAHLVATGAEGIAACARTALRVLRAPAPRAGLTPDPHGRVRCGERALLYVAGPVPDAWAAGDARAAARGADDGGEGDARLLVASHGNSLDYALALRSHGLAASTAQLDVIAAVGMSANEICWSFVSAPHGARAGEERRAALARVEAREAAVDASVRVAYDAAAATAATEARAAAAGLTAAVAAAGRSLPLEQPRGPLPARALAGAHKSLAQQAGRSGGLLAPVGSAHWPQQANSAPHGRVDAGAHGGGPAEVEGPFVRVRTPLLLRHCASGLLLSLPADGTESTATPPGVAAVRAAAAAASAAAPTEARAAVAAALAAAAAGSQPRASGVASRSAGGAPPLATAAAPTLLSTLYPAEPPLRALQDPTAREPLERGGPRGDAAARARVEPPAVALWLVHTSASIVDAQRPQARDAWPIAVGDAVRAPRGPRERARAPPARGIVPRGQPAAARRERPRDDERLVLQLLQRGSS</sequence>
<evidence type="ECO:0000313" key="2">
    <source>
        <dbReference type="EMBL" id="KAG8470787.1"/>
    </source>
</evidence>
<organism evidence="2 3">
    <name type="scientific">Diacronema lutheri</name>
    <name type="common">Unicellular marine alga</name>
    <name type="synonym">Monochrysis lutheri</name>
    <dbReference type="NCBI Taxonomy" id="2081491"/>
    <lineage>
        <taxon>Eukaryota</taxon>
        <taxon>Haptista</taxon>
        <taxon>Haptophyta</taxon>
        <taxon>Pavlovophyceae</taxon>
        <taxon>Pavlovales</taxon>
        <taxon>Pavlovaceae</taxon>
        <taxon>Diacronema</taxon>
    </lineage>
</organism>